<evidence type="ECO:0000313" key="4">
    <source>
        <dbReference type="EMBL" id="MFC7318921.1"/>
    </source>
</evidence>
<dbReference type="PRINTS" id="PR00080">
    <property type="entry name" value="SDRFAMILY"/>
</dbReference>
<accession>A0ABD6AF44</accession>
<reference evidence="4 5" key="1">
    <citation type="journal article" date="2019" name="Int. J. Syst. Evol. Microbiol.">
        <title>The Global Catalogue of Microorganisms (GCM) 10K type strain sequencing project: providing services to taxonomists for standard genome sequencing and annotation.</title>
        <authorList>
            <consortium name="The Broad Institute Genomics Platform"/>
            <consortium name="The Broad Institute Genome Sequencing Center for Infectious Disease"/>
            <person name="Wu L."/>
            <person name="Ma J."/>
        </authorList>
    </citation>
    <scope>NUCLEOTIDE SEQUENCE [LARGE SCALE GENOMIC DNA]</scope>
    <source>
        <strain evidence="4 5">PSR21</strain>
    </source>
</reference>
<proteinExistence type="inferred from homology"/>
<dbReference type="EMBL" id="JBHTBF010000003">
    <property type="protein sequence ID" value="MFC7318921.1"/>
    <property type="molecule type" value="Genomic_DNA"/>
</dbReference>
<dbReference type="InterPro" id="IPR002347">
    <property type="entry name" value="SDR_fam"/>
</dbReference>
<gene>
    <name evidence="4" type="ORF">ACFQPE_19280</name>
</gene>
<dbReference type="PANTHER" id="PTHR43639:SF1">
    <property type="entry name" value="SHORT-CHAIN DEHYDROGENASE_REDUCTASE FAMILY PROTEIN"/>
    <property type="match status" value="1"/>
</dbReference>
<organism evidence="4 5">
    <name type="scientific">Halomarina halobia</name>
    <dbReference type="NCBI Taxonomy" id="3033386"/>
    <lineage>
        <taxon>Archaea</taxon>
        <taxon>Methanobacteriati</taxon>
        <taxon>Methanobacteriota</taxon>
        <taxon>Stenosarchaea group</taxon>
        <taxon>Halobacteria</taxon>
        <taxon>Halobacteriales</taxon>
        <taxon>Natronomonadaceae</taxon>
        <taxon>Halomarina</taxon>
    </lineage>
</organism>
<evidence type="ECO:0000313" key="5">
    <source>
        <dbReference type="Proteomes" id="UP001596547"/>
    </source>
</evidence>
<dbReference type="AlphaFoldDB" id="A0ABD6AF44"/>
<dbReference type="PRINTS" id="PR00081">
    <property type="entry name" value="GDHRDH"/>
</dbReference>
<keyword evidence="2" id="KW-0560">Oxidoreductase</keyword>
<comment type="similarity">
    <text evidence="1">Belongs to the short-chain dehydrogenases/reductases (SDR) family.</text>
</comment>
<evidence type="ECO:0000256" key="1">
    <source>
        <dbReference type="ARBA" id="ARBA00006484"/>
    </source>
</evidence>
<evidence type="ECO:0000256" key="2">
    <source>
        <dbReference type="ARBA" id="ARBA00023002"/>
    </source>
</evidence>
<dbReference type="GeneID" id="79316886"/>
<comment type="caution">
    <text evidence="4">The sequence shown here is derived from an EMBL/GenBank/DDBJ whole genome shotgun (WGS) entry which is preliminary data.</text>
</comment>
<dbReference type="Gene3D" id="3.40.50.720">
    <property type="entry name" value="NAD(P)-binding Rossmann-like Domain"/>
    <property type="match status" value="1"/>
</dbReference>
<sequence length="265" mass="27852">MTDWLASDVAVVTGGASGNGREISCTLAEYGADVVVADLRMEPREGGQPTTELIESEYGQRAEFVECDVTDSEDLQRTFDAAETLGGVSILVNNAGITENRDFLDETEADFDRIIDINVKAPFFASQLAAERMIDADHDGRIVNIASISGIAGRGNGVVYSASKGALRLMTYALSASLGPRGIRVNDVSPGVIETSMTRNDLEMFDSGAAEEYATTTPIGRVGTPNDVANAVLYLVSPLAGFVNGETLVVDGGATNSWGGIAGED</sequence>
<dbReference type="InterPro" id="IPR057326">
    <property type="entry name" value="KR_dom"/>
</dbReference>
<dbReference type="SMART" id="SM00822">
    <property type="entry name" value="PKS_KR"/>
    <property type="match status" value="1"/>
</dbReference>
<dbReference type="InterPro" id="IPR020904">
    <property type="entry name" value="Sc_DH/Rdtase_CS"/>
</dbReference>
<dbReference type="NCBIfam" id="NF005559">
    <property type="entry name" value="PRK07231.1"/>
    <property type="match status" value="1"/>
</dbReference>
<dbReference type="PANTHER" id="PTHR43639">
    <property type="entry name" value="OXIDOREDUCTASE, SHORT-CHAIN DEHYDROGENASE/REDUCTASE FAMILY (AFU_ORTHOLOGUE AFUA_5G02870)"/>
    <property type="match status" value="1"/>
</dbReference>
<dbReference type="PROSITE" id="PS00061">
    <property type="entry name" value="ADH_SHORT"/>
    <property type="match status" value="1"/>
</dbReference>
<dbReference type="Pfam" id="PF13561">
    <property type="entry name" value="adh_short_C2"/>
    <property type="match status" value="1"/>
</dbReference>
<dbReference type="InterPro" id="IPR036291">
    <property type="entry name" value="NAD(P)-bd_dom_sf"/>
</dbReference>
<name>A0ABD6AF44_9EURY</name>
<dbReference type="FunFam" id="3.40.50.720:FF:000084">
    <property type="entry name" value="Short-chain dehydrogenase reductase"/>
    <property type="match status" value="1"/>
</dbReference>
<evidence type="ECO:0000259" key="3">
    <source>
        <dbReference type="SMART" id="SM00822"/>
    </source>
</evidence>
<protein>
    <submittedName>
        <fullName evidence="4">SDR family oxidoreductase</fullName>
    </submittedName>
</protein>
<dbReference type="RefSeq" id="WP_276306723.1">
    <property type="nucleotide sequence ID" value="NZ_CP119993.1"/>
</dbReference>
<dbReference type="SUPFAM" id="SSF51735">
    <property type="entry name" value="NAD(P)-binding Rossmann-fold domains"/>
    <property type="match status" value="1"/>
</dbReference>
<feature type="domain" description="Ketoreductase" evidence="3">
    <location>
        <begin position="8"/>
        <end position="191"/>
    </location>
</feature>
<dbReference type="GO" id="GO:0016491">
    <property type="term" value="F:oxidoreductase activity"/>
    <property type="evidence" value="ECO:0007669"/>
    <property type="project" value="UniProtKB-KW"/>
</dbReference>
<dbReference type="Proteomes" id="UP001596547">
    <property type="component" value="Unassembled WGS sequence"/>
</dbReference>
<keyword evidence="5" id="KW-1185">Reference proteome</keyword>
<dbReference type="CDD" id="cd05233">
    <property type="entry name" value="SDR_c"/>
    <property type="match status" value="1"/>
</dbReference>